<feature type="signal peptide" evidence="1">
    <location>
        <begin position="1"/>
        <end position="22"/>
    </location>
</feature>
<dbReference type="Gene3D" id="2.60.120.1560">
    <property type="match status" value="1"/>
</dbReference>
<proteinExistence type="predicted"/>
<evidence type="ECO:0000313" key="4">
    <source>
        <dbReference type="Proteomes" id="UP000240493"/>
    </source>
</evidence>
<feature type="chain" id="PRO_5015747373" description="PA14 domain-containing protein" evidence="1">
    <location>
        <begin position="23"/>
        <end position="418"/>
    </location>
</feature>
<organism evidence="3 4">
    <name type="scientific">Trichoderma asperellum (strain ATCC 204424 / CBS 433.97 / NBRC 101777)</name>
    <dbReference type="NCBI Taxonomy" id="1042311"/>
    <lineage>
        <taxon>Eukaryota</taxon>
        <taxon>Fungi</taxon>
        <taxon>Dikarya</taxon>
        <taxon>Ascomycota</taxon>
        <taxon>Pezizomycotina</taxon>
        <taxon>Sordariomycetes</taxon>
        <taxon>Hypocreomycetidae</taxon>
        <taxon>Hypocreales</taxon>
        <taxon>Hypocreaceae</taxon>
        <taxon>Trichoderma</taxon>
    </lineage>
</organism>
<dbReference type="STRING" id="1042311.A0A2T3YQX1"/>
<accession>A0A2T3YQX1</accession>
<dbReference type="InterPro" id="IPR018871">
    <property type="entry name" value="GLEYA_adhesin_domain"/>
</dbReference>
<dbReference type="AlphaFoldDB" id="A0A2T3YQX1"/>
<dbReference type="OrthoDB" id="4388755at2759"/>
<gene>
    <name evidence="3" type="ORF">M441DRAFT_32409</name>
</gene>
<evidence type="ECO:0000313" key="3">
    <source>
        <dbReference type="EMBL" id="PTB34917.1"/>
    </source>
</evidence>
<dbReference type="PROSITE" id="PS51820">
    <property type="entry name" value="PA14"/>
    <property type="match status" value="1"/>
</dbReference>
<sequence length="418" mass="44473">MRLQSCLALLPVAVVAAPNACADKQFCRINSGVIDSLKQDKAATAFCVSYLGLDTLTVSTTFTAEAAPGYNTEYLTTTADALTRIETALQVITQTQTVTATAVQTVATSTVTSTTSTSYISCLNSAYTAVAPVATVARRSIQDQRPACIPKDWNSNKVSRVCSCLSVTAPTTTLTATKYQTPTTIAVTVTDTVTPVISLTETSISTSTSITTTTVIQTTTKTVTAYAVATSVYTGGNGLNYRKFTHEFNADDPDTGFTSTFFKGLTPDWSGTLDILTFATVDWPSVTLLTLPDGSSFDSSQAAMVLSGFFVAQEEGLYTLGSSGDYIDNWGYLWTGSNAYQNWNDDNTDFQASRTSWPYVGGSVQINMNQGDAIPLTWLWANGGGAGQSYFSITTPSGDFTTDTTGYFAPACNTNIFS</sequence>
<dbReference type="EMBL" id="KZ679288">
    <property type="protein sequence ID" value="PTB34917.1"/>
    <property type="molecule type" value="Genomic_DNA"/>
</dbReference>
<name>A0A2T3YQX1_TRIA4</name>
<dbReference type="Pfam" id="PF10528">
    <property type="entry name" value="GLEYA"/>
    <property type="match status" value="1"/>
</dbReference>
<evidence type="ECO:0000259" key="2">
    <source>
        <dbReference type="PROSITE" id="PS51820"/>
    </source>
</evidence>
<feature type="domain" description="PA14" evidence="2">
    <location>
        <begin position="252"/>
        <end position="407"/>
    </location>
</feature>
<keyword evidence="1" id="KW-0732">Signal</keyword>
<evidence type="ECO:0000256" key="1">
    <source>
        <dbReference type="SAM" id="SignalP"/>
    </source>
</evidence>
<keyword evidence="4" id="KW-1185">Reference proteome</keyword>
<dbReference type="InterPro" id="IPR037524">
    <property type="entry name" value="PA14/GLEYA"/>
</dbReference>
<dbReference type="Proteomes" id="UP000240493">
    <property type="component" value="Unassembled WGS sequence"/>
</dbReference>
<reference evidence="3 4" key="1">
    <citation type="submission" date="2016-07" db="EMBL/GenBank/DDBJ databases">
        <title>Multiple horizontal gene transfer events from other fungi enriched the ability of initially mycotrophic Trichoderma (Ascomycota) to feed on dead plant biomass.</title>
        <authorList>
            <consortium name="DOE Joint Genome Institute"/>
            <person name="Aerts A."/>
            <person name="Atanasova L."/>
            <person name="Chenthamara K."/>
            <person name="Zhang J."/>
            <person name="Grujic M."/>
            <person name="Henrissat B."/>
            <person name="Kuo A."/>
            <person name="Salamov A."/>
            <person name="Lipzen A."/>
            <person name="Labutti K."/>
            <person name="Barry K."/>
            <person name="Miao Y."/>
            <person name="Rahimi M.J."/>
            <person name="Shen Q."/>
            <person name="Grigoriev I.V."/>
            <person name="Kubicek C.P."/>
            <person name="Druzhinina I.S."/>
        </authorList>
    </citation>
    <scope>NUCLEOTIDE SEQUENCE [LARGE SCALE GENOMIC DNA]</scope>
    <source>
        <strain evidence="3 4">CBS 433.97</strain>
    </source>
</reference>
<protein>
    <recommendedName>
        <fullName evidence="2">PA14 domain-containing protein</fullName>
    </recommendedName>
</protein>